<gene>
    <name evidence="2" type="ORF">CEE63_02915</name>
</gene>
<evidence type="ECO:0000313" key="2">
    <source>
        <dbReference type="EMBL" id="OWQ77978.1"/>
    </source>
</evidence>
<comment type="caution">
    <text evidence="2">The sequence shown here is derived from an EMBL/GenBank/DDBJ whole genome shotgun (WGS) entry which is preliminary data.</text>
</comment>
<dbReference type="SUPFAM" id="SSF54427">
    <property type="entry name" value="NTF2-like"/>
    <property type="match status" value="1"/>
</dbReference>
<protein>
    <recommendedName>
        <fullName evidence="1">SnoaL-like domain-containing protein</fullName>
    </recommendedName>
</protein>
<accession>A0A246ID80</accession>
<sequence>MGIGRYFWFLDLEGASVSEKNREIATAAYQRIFGDLDESAVDECMSENFVQHNPTIADGREGVKLLVKMLVSQGTLKQRIEFKHVAVEGDIVFLHSRYEMVGAEWRFIDIYRIENGKLAEHWDAMMKMPEERANSNPLF</sequence>
<dbReference type="Gene3D" id="3.10.450.50">
    <property type="match status" value="1"/>
</dbReference>
<dbReference type="InterPro" id="IPR032710">
    <property type="entry name" value="NTF2-like_dom_sf"/>
</dbReference>
<dbReference type="Pfam" id="PF12680">
    <property type="entry name" value="SnoaL_2"/>
    <property type="match status" value="1"/>
</dbReference>
<reference evidence="2 3" key="1">
    <citation type="submission" date="2017-06" db="EMBL/GenBank/DDBJ databases">
        <authorList>
            <person name="Kim H.J."/>
            <person name="Triplett B.A."/>
        </authorList>
    </citation>
    <scope>NUCLEOTIDE SEQUENCE [LARGE SCALE GENOMIC DNA]</scope>
    <source>
        <strain evidence="2 3">594</strain>
    </source>
</reference>
<dbReference type="Proteomes" id="UP000197090">
    <property type="component" value="Unassembled WGS sequence"/>
</dbReference>
<evidence type="ECO:0000313" key="3">
    <source>
        <dbReference type="Proteomes" id="UP000197090"/>
    </source>
</evidence>
<dbReference type="InterPro" id="IPR037401">
    <property type="entry name" value="SnoaL-like"/>
</dbReference>
<dbReference type="RefSeq" id="WP_088496322.1">
    <property type="nucleotide sequence ID" value="NZ_NIVX01000026.1"/>
</dbReference>
<dbReference type="AlphaFoldDB" id="A0A246ID80"/>
<feature type="domain" description="SnoaL-like" evidence="1">
    <location>
        <begin position="29"/>
        <end position="121"/>
    </location>
</feature>
<evidence type="ECO:0000259" key="1">
    <source>
        <dbReference type="Pfam" id="PF12680"/>
    </source>
</evidence>
<proteinExistence type="predicted"/>
<dbReference type="EMBL" id="NIVX01000026">
    <property type="protein sequence ID" value="OWQ77978.1"/>
    <property type="molecule type" value="Genomic_DNA"/>
</dbReference>
<organism evidence="2 3">
    <name type="scientific">Stenotrophomonas maltophilia</name>
    <name type="common">Pseudomonas maltophilia</name>
    <name type="synonym">Xanthomonas maltophilia</name>
    <dbReference type="NCBI Taxonomy" id="40324"/>
    <lineage>
        <taxon>Bacteria</taxon>
        <taxon>Pseudomonadati</taxon>
        <taxon>Pseudomonadota</taxon>
        <taxon>Gammaproteobacteria</taxon>
        <taxon>Lysobacterales</taxon>
        <taxon>Lysobacteraceae</taxon>
        <taxon>Stenotrophomonas</taxon>
        <taxon>Stenotrophomonas maltophilia group</taxon>
    </lineage>
</organism>
<name>A0A246ID80_STEMA</name>